<dbReference type="PROSITE" id="PS00710">
    <property type="entry name" value="PGM_PMM"/>
    <property type="match status" value="1"/>
</dbReference>
<accession>D5EE90</accession>
<dbReference type="InterPro" id="IPR016055">
    <property type="entry name" value="A-D-PHexomutase_a/b/a-I/II/III"/>
</dbReference>
<dbReference type="AlphaFoldDB" id="D5EE90"/>
<dbReference type="Gene3D" id="3.40.120.10">
    <property type="entry name" value="Alpha-D-Glucose-1,6-Bisphosphate, subunit A, domain 3"/>
    <property type="match status" value="3"/>
</dbReference>
<feature type="domain" description="Alpha-D-phosphohexomutase alpha/beta/alpha" evidence="10">
    <location>
        <begin position="14"/>
        <end position="142"/>
    </location>
</feature>
<evidence type="ECO:0000256" key="5">
    <source>
        <dbReference type="ARBA" id="ARBA00022842"/>
    </source>
</evidence>
<dbReference type="eggNOG" id="COG1109">
    <property type="taxonomic scope" value="Bacteria"/>
</dbReference>
<dbReference type="FunFam" id="3.40.120.10:FF:000002">
    <property type="entry name" value="Phosphoglucosamine mutase"/>
    <property type="match status" value="1"/>
</dbReference>
<dbReference type="STRING" id="572547.Amico_0739"/>
<feature type="domain" description="Alpha-D-phosphohexomutase C-terminal" evidence="9">
    <location>
        <begin position="406"/>
        <end position="451"/>
    </location>
</feature>
<keyword evidence="6 12" id="KW-0413">Isomerase</keyword>
<dbReference type="PANTHER" id="PTHR42946">
    <property type="entry name" value="PHOSPHOHEXOSE MUTASE"/>
    <property type="match status" value="1"/>
</dbReference>
<dbReference type="Proteomes" id="UP000002366">
    <property type="component" value="Chromosome"/>
</dbReference>
<dbReference type="InterPro" id="IPR050060">
    <property type="entry name" value="Phosphoglucosamine_mutase"/>
</dbReference>
<protein>
    <recommendedName>
        <fullName evidence="8">Phosphoglucosamine mutase</fullName>
        <ecNumber evidence="7">5.4.2.10</ecNumber>
    </recommendedName>
</protein>
<dbReference type="InterPro" id="IPR006352">
    <property type="entry name" value="GlmM_bact"/>
</dbReference>
<dbReference type="SUPFAM" id="SSF55957">
    <property type="entry name" value="Phosphoglucomutase, C-terminal domain"/>
    <property type="match status" value="1"/>
</dbReference>
<dbReference type="GO" id="GO:0008966">
    <property type="term" value="F:phosphoglucosamine mutase activity"/>
    <property type="evidence" value="ECO:0007669"/>
    <property type="project" value="UniProtKB-EC"/>
</dbReference>
<dbReference type="Pfam" id="PF00408">
    <property type="entry name" value="PGM_PMM_IV"/>
    <property type="match status" value="1"/>
</dbReference>
<keyword evidence="5" id="KW-0460">Magnesium</keyword>
<evidence type="ECO:0000256" key="7">
    <source>
        <dbReference type="ARBA" id="ARBA00066330"/>
    </source>
</evidence>
<dbReference type="GO" id="GO:0009252">
    <property type="term" value="P:peptidoglycan biosynthetic process"/>
    <property type="evidence" value="ECO:0007669"/>
    <property type="project" value="TreeGrafter"/>
</dbReference>
<dbReference type="RefSeq" id="WP_013048138.1">
    <property type="nucleotide sequence ID" value="NC_014011.1"/>
</dbReference>
<dbReference type="EMBL" id="CP001997">
    <property type="protein sequence ID" value="ADE56872.1"/>
    <property type="molecule type" value="Genomic_DNA"/>
</dbReference>
<evidence type="ECO:0000256" key="3">
    <source>
        <dbReference type="ARBA" id="ARBA00022553"/>
    </source>
</evidence>
<dbReference type="Pfam" id="PF02880">
    <property type="entry name" value="PGM_PMM_III"/>
    <property type="match status" value="1"/>
</dbReference>
<dbReference type="GO" id="GO:0005829">
    <property type="term" value="C:cytosol"/>
    <property type="evidence" value="ECO:0007669"/>
    <property type="project" value="TreeGrafter"/>
</dbReference>
<evidence type="ECO:0000259" key="10">
    <source>
        <dbReference type="Pfam" id="PF02878"/>
    </source>
</evidence>
<dbReference type="NCBIfam" id="TIGR01455">
    <property type="entry name" value="glmM"/>
    <property type="match status" value="1"/>
</dbReference>
<feature type="domain" description="Alpha-D-phosphohexomutase alpha/beta/alpha" evidence="11">
    <location>
        <begin position="271"/>
        <end position="382"/>
    </location>
</feature>
<dbReference type="InterPro" id="IPR005843">
    <property type="entry name" value="A-D-PHexomutase_C"/>
</dbReference>
<evidence type="ECO:0000259" key="11">
    <source>
        <dbReference type="Pfam" id="PF02880"/>
    </source>
</evidence>
<evidence type="ECO:0000256" key="4">
    <source>
        <dbReference type="ARBA" id="ARBA00022723"/>
    </source>
</evidence>
<evidence type="ECO:0000256" key="1">
    <source>
        <dbReference type="ARBA" id="ARBA00001946"/>
    </source>
</evidence>
<dbReference type="InterPro" id="IPR016066">
    <property type="entry name" value="A-D-PHexomutase_CS"/>
</dbReference>
<proteinExistence type="inferred from homology"/>
<dbReference type="InterPro" id="IPR005844">
    <property type="entry name" value="A-D-PHexomutase_a/b/a-I"/>
</dbReference>
<organism evidence="12 13">
    <name type="scientific">Aminobacterium colombiense (strain DSM 12261 / ALA-1)</name>
    <dbReference type="NCBI Taxonomy" id="572547"/>
    <lineage>
        <taxon>Bacteria</taxon>
        <taxon>Thermotogati</taxon>
        <taxon>Synergistota</taxon>
        <taxon>Synergistia</taxon>
        <taxon>Synergistales</taxon>
        <taxon>Aminobacteriaceae</taxon>
        <taxon>Aminobacterium</taxon>
    </lineage>
</organism>
<keyword evidence="4" id="KW-0479">Metal-binding</keyword>
<comment type="similarity">
    <text evidence="2">Belongs to the phosphohexose mutase family.</text>
</comment>
<dbReference type="HOGENOM" id="CLU_016950_7_0_0"/>
<dbReference type="GO" id="GO:0006048">
    <property type="term" value="P:UDP-N-acetylglucosamine biosynthetic process"/>
    <property type="evidence" value="ECO:0007669"/>
    <property type="project" value="TreeGrafter"/>
</dbReference>
<evidence type="ECO:0000313" key="12">
    <source>
        <dbReference type="EMBL" id="ADE56872.1"/>
    </source>
</evidence>
<dbReference type="PANTHER" id="PTHR42946:SF1">
    <property type="entry name" value="PHOSPHOGLUCOMUTASE (ALPHA-D-GLUCOSE-1,6-BISPHOSPHATE-DEPENDENT)"/>
    <property type="match status" value="1"/>
</dbReference>
<dbReference type="EC" id="5.4.2.10" evidence="7"/>
<evidence type="ECO:0000313" key="13">
    <source>
        <dbReference type="Proteomes" id="UP000002366"/>
    </source>
</evidence>
<evidence type="ECO:0000256" key="2">
    <source>
        <dbReference type="ARBA" id="ARBA00010231"/>
    </source>
</evidence>
<evidence type="ECO:0000256" key="6">
    <source>
        <dbReference type="ARBA" id="ARBA00023235"/>
    </source>
</evidence>
<dbReference type="GO" id="GO:0005975">
    <property type="term" value="P:carbohydrate metabolic process"/>
    <property type="evidence" value="ECO:0007669"/>
    <property type="project" value="InterPro"/>
</dbReference>
<name>D5EE90_AMICL</name>
<reference evidence="12 13" key="1">
    <citation type="journal article" date="2010" name="Stand. Genomic Sci.">
        <title>Complete genome sequence of Aminobacterium colombiense type strain (ALA-1).</title>
        <authorList>
            <person name="Chertkov O."/>
            <person name="Sikorski J."/>
            <person name="Brambilla E."/>
            <person name="Lapidus A."/>
            <person name="Copeland A."/>
            <person name="Glavina Del Rio T."/>
            <person name="Nolan M."/>
            <person name="Lucas S."/>
            <person name="Tice H."/>
            <person name="Cheng J.F."/>
            <person name="Han C."/>
            <person name="Detter J.C."/>
            <person name="Bruce D."/>
            <person name="Tapia R."/>
            <person name="Goodwin L."/>
            <person name="Pitluck S."/>
            <person name="Liolios K."/>
            <person name="Ivanova N."/>
            <person name="Mavromatis K."/>
            <person name="Ovchinnikova G."/>
            <person name="Pati A."/>
            <person name="Chen A."/>
            <person name="Palaniappan K."/>
            <person name="Land M."/>
            <person name="Hauser L."/>
            <person name="Chang Y.J."/>
            <person name="Jeffries C.D."/>
            <person name="Spring S."/>
            <person name="Rohde M."/>
            <person name="Goker M."/>
            <person name="Bristow J."/>
            <person name="Eisen J.A."/>
            <person name="Markowitz V."/>
            <person name="Hugenholtz P."/>
            <person name="Kyrpides N.C."/>
            <person name="Klenk H.P."/>
        </authorList>
    </citation>
    <scope>NUCLEOTIDE SEQUENCE [LARGE SCALE GENOMIC DNA]</scope>
    <source>
        <strain evidence="13">DSM 12261 / ALA-1</strain>
    </source>
</reference>
<dbReference type="FunFam" id="3.40.120.10:FF:000001">
    <property type="entry name" value="Phosphoglucosamine mutase"/>
    <property type="match status" value="1"/>
</dbReference>
<dbReference type="InterPro" id="IPR005846">
    <property type="entry name" value="A-D-PHexomutase_a/b/a-III"/>
</dbReference>
<dbReference type="Gene3D" id="3.30.310.50">
    <property type="entry name" value="Alpha-D-phosphohexomutase, C-terminal domain"/>
    <property type="match status" value="1"/>
</dbReference>
<sequence length="458" mass="50015">MKGLEESEKKVRCLFGTDGVRDVANRGVMTPEMALRLGRSYVLYLTERGVPRPRIVVGRDTRRSGKMLEDALVAGMLSAGAQVLTLGVIPTPGVSFAVKHIKAQGGVVISASHNPAEYNGIKFLNNEGHKLNDDAEAAIEDYLGDDLIDDWRPTGASIGEVQERKDIALVYAQWLASLISSSSMSCETLAFDCAHGASAPILHIIDDIVGNHKWQISGDVPDGLNINEGVGVMNMAYIATQVKNSGAKVGVAYDGDADRVLLTDSQGRILDGDIILWVLARWLAGKGKLGNGVVATVMSNLSLEEHLKKHNIGVFRCPVGDRYVLEMMKYRGAYLGGEQSGHIIIREFTSTGDGICTGFVFMKACEEMGEDIDSLVDRFDRYPQLLRNVEVCRNSVIDPTFITDISQEANRKLMGQGRVLIRASGTEPLMRVLVEAKDPKLMEDISKDLVDQIQMKCC</sequence>
<dbReference type="Pfam" id="PF02878">
    <property type="entry name" value="PGM_PMM_I"/>
    <property type="match status" value="1"/>
</dbReference>
<evidence type="ECO:0000259" key="9">
    <source>
        <dbReference type="Pfam" id="PF00408"/>
    </source>
</evidence>
<dbReference type="SUPFAM" id="SSF53738">
    <property type="entry name" value="Phosphoglucomutase, first 3 domains"/>
    <property type="match status" value="3"/>
</dbReference>
<keyword evidence="13" id="KW-1185">Reference proteome</keyword>
<keyword evidence="3" id="KW-0597">Phosphoprotein</keyword>
<comment type="cofactor">
    <cofactor evidence="1">
        <name>Mg(2+)</name>
        <dbReference type="ChEBI" id="CHEBI:18420"/>
    </cofactor>
</comment>
<gene>
    <name evidence="12" type="ordered locus">Amico_0739</name>
</gene>
<dbReference type="GO" id="GO:0000287">
    <property type="term" value="F:magnesium ion binding"/>
    <property type="evidence" value="ECO:0007669"/>
    <property type="project" value="InterPro"/>
</dbReference>
<evidence type="ECO:0000256" key="8">
    <source>
        <dbReference type="ARBA" id="ARBA00068193"/>
    </source>
</evidence>
<dbReference type="InterPro" id="IPR005841">
    <property type="entry name" value="Alpha-D-phosphohexomutase_SF"/>
</dbReference>
<dbReference type="InterPro" id="IPR036900">
    <property type="entry name" value="A-D-PHexomutase_C_sf"/>
</dbReference>
<dbReference type="PRINTS" id="PR00509">
    <property type="entry name" value="PGMPMM"/>
</dbReference>
<dbReference type="KEGG" id="aco:Amico_0739"/>
<dbReference type="GO" id="GO:0004615">
    <property type="term" value="F:phosphomannomutase activity"/>
    <property type="evidence" value="ECO:0007669"/>
    <property type="project" value="TreeGrafter"/>
</dbReference>